<evidence type="ECO:0000313" key="3">
    <source>
        <dbReference type="Proteomes" id="UP001157914"/>
    </source>
</evidence>
<dbReference type="InterPro" id="IPR007210">
    <property type="entry name" value="ABC_Gly_betaine_transp_sub-bd"/>
</dbReference>
<evidence type="ECO:0000259" key="1">
    <source>
        <dbReference type="Pfam" id="PF04069"/>
    </source>
</evidence>
<feature type="domain" description="ABC-type glycine betaine transport system substrate-binding" evidence="1">
    <location>
        <begin position="38"/>
        <end position="319"/>
    </location>
</feature>
<evidence type="ECO:0000313" key="2">
    <source>
        <dbReference type="EMBL" id="SMP14549.1"/>
    </source>
</evidence>
<name>A0ABY1NP25_9HYPH</name>
<reference evidence="2 3" key="1">
    <citation type="submission" date="2017-05" db="EMBL/GenBank/DDBJ databases">
        <authorList>
            <person name="Varghese N."/>
            <person name="Submissions S."/>
        </authorList>
    </citation>
    <scope>NUCLEOTIDE SEQUENCE [LARGE SCALE GENOMIC DNA]</scope>
    <source>
        <strain evidence="2 3">DSM 15949</strain>
    </source>
</reference>
<protein>
    <submittedName>
        <fullName evidence="2">Glycine betaine/proline transport system substrate-binding protein</fullName>
    </submittedName>
</protein>
<keyword evidence="3" id="KW-1185">Reference proteome</keyword>
<dbReference type="Gene3D" id="3.40.190.100">
    <property type="entry name" value="Glycine betaine-binding periplasmic protein, domain 2"/>
    <property type="match status" value="1"/>
</dbReference>
<proteinExistence type="predicted"/>
<accession>A0ABY1NP25</accession>
<organism evidence="2 3">
    <name type="scientific">Roseibium denhamense</name>
    <dbReference type="NCBI Taxonomy" id="76305"/>
    <lineage>
        <taxon>Bacteria</taxon>
        <taxon>Pseudomonadati</taxon>
        <taxon>Pseudomonadota</taxon>
        <taxon>Alphaproteobacteria</taxon>
        <taxon>Hyphomicrobiales</taxon>
        <taxon>Stappiaceae</taxon>
        <taxon>Roseibium</taxon>
    </lineage>
</organism>
<dbReference type="Pfam" id="PF04069">
    <property type="entry name" value="OpuAC"/>
    <property type="match status" value="1"/>
</dbReference>
<gene>
    <name evidence="2" type="ORF">SAMN06265374_1453</name>
</gene>
<comment type="caution">
    <text evidence="2">The sequence shown here is derived from an EMBL/GenBank/DDBJ whole genome shotgun (WGS) entry which is preliminary data.</text>
</comment>
<dbReference type="EMBL" id="FXTT01000002">
    <property type="protein sequence ID" value="SMP14549.1"/>
    <property type="molecule type" value="Genomic_DNA"/>
</dbReference>
<dbReference type="SUPFAM" id="SSF53850">
    <property type="entry name" value="Periplasmic binding protein-like II"/>
    <property type="match status" value="1"/>
</dbReference>
<dbReference type="Gene3D" id="3.40.190.10">
    <property type="entry name" value="Periplasmic binding protein-like II"/>
    <property type="match status" value="1"/>
</dbReference>
<dbReference type="CDD" id="cd13641">
    <property type="entry name" value="PBP2_HisX_like"/>
    <property type="match status" value="1"/>
</dbReference>
<sequence length="341" mass="36478">MLATQLTESSSMKLRYLIPALAGCLATAPVQADEACGDVVIAEMNWASAAAMAQIDKIILEEGFGCDVELVIGDTVPTFTSMVEKGEPDFAPEIWVNSVREPLDAAVSEGKILIGGEVLKEGGVQGFWIPAALAEEHDLKTVADALARPELFPGAEDGTKGAFHTCPPGWDCGPISENLLRAYGALDGGFEIVETGSAAALDGTIARAVERGEGWIGYYWGPTALLGKYEMTLLDFGVPFDAQEWARCTSVPDCQDPKKNGWQTGEVYSLAAAPFAEKAGVAMDYVTKRSWDNATASAVLAWMDENQATSEDGAYFFLESFPDVWTAWVSPEVAEKVKSAL</sequence>
<dbReference type="Proteomes" id="UP001157914">
    <property type="component" value="Unassembled WGS sequence"/>
</dbReference>